<organism evidence="2 3">
    <name type="scientific">Citricoccus parietis</name>
    <dbReference type="NCBI Taxonomy" id="592307"/>
    <lineage>
        <taxon>Bacteria</taxon>
        <taxon>Bacillati</taxon>
        <taxon>Actinomycetota</taxon>
        <taxon>Actinomycetes</taxon>
        <taxon>Micrococcales</taxon>
        <taxon>Micrococcaceae</taxon>
        <taxon>Citricoccus</taxon>
    </lineage>
</organism>
<dbReference type="RefSeq" id="WP_378039874.1">
    <property type="nucleotide sequence ID" value="NZ_JBHLWH010000005.1"/>
</dbReference>
<dbReference type="Proteomes" id="UP001589766">
    <property type="component" value="Unassembled WGS sequence"/>
</dbReference>
<reference evidence="2 3" key="1">
    <citation type="submission" date="2024-09" db="EMBL/GenBank/DDBJ databases">
        <authorList>
            <person name="Sun Q."/>
            <person name="Mori K."/>
        </authorList>
    </citation>
    <scope>NUCLEOTIDE SEQUENCE [LARGE SCALE GENOMIC DNA]</scope>
    <source>
        <strain evidence="2 3">CCM 7609</strain>
    </source>
</reference>
<proteinExistence type="predicted"/>
<gene>
    <name evidence="2" type="ORF">ACFFIO_01285</name>
</gene>
<accession>A0ABV6F0U1</accession>
<evidence type="ECO:0000256" key="1">
    <source>
        <dbReference type="SAM" id="MobiDB-lite"/>
    </source>
</evidence>
<name>A0ABV6F0U1_9MICC</name>
<evidence type="ECO:0000313" key="3">
    <source>
        <dbReference type="Proteomes" id="UP001589766"/>
    </source>
</evidence>
<feature type="region of interest" description="Disordered" evidence="1">
    <location>
        <begin position="1"/>
        <end position="33"/>
    </location>
</feature>
<evidence type="ECO:0000313" key="2">
    <source>
        <dbReference type="EMBL" id="MFC0247133.1"/>
    </source>
</evidence>
<protein>
    <submittedName>
        <fullName evidence="2">Uncharacterized protein</fullName>
    </submittedName>
</protein>
<feature type="region of interest" description="Disordered" evidence="1">
    <location>
        <begin position="163"/>
        <end position="190"/>
    </location>
</feature>
<dbReference type="EMBL" id="JBHLWH010000005">
    <property type="protein sequence ID" value="MFC0247133.1"/>
    <property type="molecule type" value="Genomic_DNA"/>
</dbReference>
<comment type="caution">
    <text evidence="2">The sequence shown here is derived from an EMBL/GenBank/DDBJ whole genome shotgun (WGS) entry which is preliminary data.</text>
</comment>
<sequence length="190" mass="20092">MAGQHRDRPTAARGNSKDSGAVSSTDTDHPGVDVPRLRKALGLGAATGIVSAFPLWKIPRKPLALWSGGVAAAVATGVLMLKRDQFEREAEVQGEAPTEVSRARRLGAPVATGALFGGLMAGSVWLTSVTDEWSEKLIARLGAKRPRATYAVLAGVGTALIDYFDDSPRRSGQDGKEDPGERSEKSEKRA</sequence>
<feature type="compositionally biased region" description="Basic and acidic residues" evidence="1">
    <location>
        <begin position="1"/>
        <end position="10"/>
    </location>
</feature>
<keyword evidence="3" id="KW-1185">Reference proteome</keyword>
<feature type="compositionally biased region" description="Basic and acidic residues" evidence="1">
    <location>
        <begin position="166"/>
        <end position="190"/>
    </location>
</feature>